<dbReference type="EMBL" id="JAPDRK010000033">
    <property type="protein sequence ID" value="KAJ9601885.1"/>
    <property type="molecule type" value="Genomic_DNA"/>
</dbReference>
<dbReference type="Proteomes" id="UP001172673">
    <property type="component" value="Unassembled WGS sequence"/>
</dbReference>
<evidence type="ECO:0000256" key="1">
    <source>
        <dbReference type="SAM" id="SignalP"/>
    </source>
</evidence>
<proteinExistence type="predicted"/>
<sequence length="157" mass="17973">MLPVIIDAVVLVASLVFFAAIDAANDPANDLANDASQPANFPTDYSLDIRRDPKALPAQRLLQIDPQHVYRWAFTQFQKGIHQTLWRPQRTNGMTQLEIKAALSAYTPNHTLLAYGTNQDLNIFHRFRRCMNNSPLATNIHYQQDIDIRTSYYRARC</sequence>
<name>A0AA38WUE2_9EURO</name>
<comment type="caution">
    <text evidence="2">The sequence shown here is derived from an EMBL/GenBank/DDBJ whole genome shotgun (WGS) entry which is preliminary data.</text>
</comment>
<feature type="signal peptide" evidence="1">
    <location>
        <begin position="1"/>
        <end position="23"/>
    </location>
</feature>
<keyword evidence="3" id="KW-1185">Reference proteome</keyword>
<reference evidence="2" key="1">
    <citation type="submission" date="2022-10" db="EMBL/GenBank/DDBJ databases">
        <title>Culturing micro-colonial fungi from biological soil crusts in the Mojave desert and describing Neophaeococcomyces mojavensis, and introducing the new genera and species Taxawa tesnikishii.</title>
        <authorList>
            <person name="Kurbessoian T."/>
            <person name="Stajich J.E."/>
        </authorList>
    </citation>
    <scope>NUCLEOTIDE SEQUENCE</scope>
    <source>
        <strain evidence="2">TK_41</strain>
    </source>
</reference>
<accession>A0AA38WUE2</accession>
<evidence type="ECO:0000313" key="3">
    <source>
        <dbReference type="Proteomes" id="UP001172673"/>
    </source>
</evidence>
<feature type="chain" id="PRO_5041219572" evidence="1">
    <location>
        <begin position="24"/>
        <end position="157"/>
    </location>
</feature>
<evidence type="ECO:0000313" key="2">
    <source>
        <dbReference type="EMBL" id="KAJ9601885.1"/>
    </source>
</evidence>
<gene>
    <name evidence="2" type="ORF">H2200_013634</name>
</gene>
<organism evidence="2 3">
    <name type="scientific">Cladophialophora chaetospira</name>
    <dbReference type="NCBI Taxonomy" id="386627"/>
    <lineage>
        <taxon>Eukaryota</taxon>
        <taxon>Fungi</taxon>
        <taxon>Dikarya</taxon>
        <taxon>Ascomycota</taxon>
        <taxon>Pezizomycotina</taxon>
        <taxon>Eurotiomycetes</taxon>
        <taxon>Chaetothyriomycetidae</taxon>
        <taxon>Chaetothyriales</taxon>
        <taxon>Herpotrichiellaceae</taxon>
        <taxon>Cladophialophora</taxon>
    </lineage>
</organism>
<protein>
    <submittedName>
        <fullName evidence="2">Uncharacterized protein</fullName>
    </submittedName>
</protein>
<dbReference type="AlphaFoldDB" id="A0AA38WUE2"/>
<keyword evidence="1" id="KW-0732">Signal</keyword>